<evidence type="ECO:0000256" key="1">
    <source>
        <dbReference type="SAM" id="MobiDB-lite"/>
    </source>
</evidence>
<organism evidence="3 4">
    <name type="scientific">Mortierella alpina</name>
    <name type="common">Oleaginous fungus</name>
    <name type="synonym">Mortierella renispora</name>
    <dbReference type="NCBI Taxonomy" id="64518"/>
    <lineage>
        <taxon>Eukaryota</taxon>
        <taxon>Fungi</taxon>
        <taxon>Fungi incertae sedis</taxon>
        <taxon>Mucoromycota</taxon>
        <taxon>Mortierellomycotina</taxon>
        <taxon>Mortierellomycetes</taxon>
        <taxon>Mortierellales</taxon>
        <taxon>Mortierellaceae</taxon>
        <taxon>Mortierella</taxon>
    </lineage>
</organism>
<accession>A0A9P6J9M5</accession>
<sequence>MSPATTCVTHADCPTEFSYCAENGGQMVCTGLGRPGTASECKPPDAGIATTLKYAGIAVGCVAALGIVFAGVRWQKRRQRSKGIPADMFGEVDYGMTDRAPKAAEQNYPFSSRPNAHGSDVAPTPPGFDNGYDNNQYYEEPVGYNTHHHNNNNNGYGHDQYDGYGYDQQQQHHGGGGDGFYNNAGYDDYQQHPQGIASPAAAARVASPRQNFDQYGAEPSELDFGGHHGGSAHGGSGHAGGGYGGRY</sequence>
<feature type="transmembrane region" description="Helical" evidence="2">
    <location>
        <begin position="54"/>
        <end position="72"/>
    </location>
</feature>
<dbReference type="Proteomes" id="UP000738359">
    <property type="component" value="Unassembled WGS sequence"/>
</dbReference>
<feature type="region of interest" description="Disordered" evidence="1">
    <location>
        <begin position="106"/>
        <end position="247"/>
    </location>
</feature>
<evidence type="ECO:0000313" key="4">
    <source>
        <dbReference type="Proteomes" id="UP000738359"/>
    </source>
</evidence>
<reference evidence="3" key="1">
    <citation type="journal article" date="2020" name="Fungal Divers.">
        <title>Resolving the Mortierellaceae phylogeny through synthesis of multi-gene phylogenetics and phylogenomics.</title>
        <authorList>
            <person name="Vandepol N."/>
            <person name="Liber J."/>
            <person name="Desiro A."/>
            <person name="Na H."/>
            <person name="Kennedy M."/>
            <person name="Barry K."/>
            <person name="Grigoriev I.V."/>
            <person name="Miller A.N."/>
            <person name="O'Donnell K."/>
            <person name="Stajich J.E."/>
            <person name="Bonito G."/>
        </authorList>
    </citation>
    <scope>NUCLEOTIDE SEQUENCE</scope>
    <source>
        <strain evidence="3">CK1249</strain>
    </source>
</reference>
<feature type="compositionally biased region" description="Low complexity" evidence="1">
    <location>
        <begin position="151"/>
        <end position="172"/>
    </location>
</feature>
<keyword evidence="2" id="KW-0472">Membrane</keyword>
<evidence type="ECO:0000313" key="3">
    <source>
        <dbReference type="EMBL" id="KAF9965553.1"/>
    </source>
</evidence>
<keyword evidence="4" id="KW-1185">Reference proteome</keyword>
<gene>
    <name evidence="3" type="ORF">BGZ70_004602</name>
</gene>
<dbReference type="AlphaFoldDB" id="A0A9P6J9M5"/>
<evidence type="ECO:0000256" key="2">
    <source>
        <dbReference type="SAM" id="Phobius"/>
    </source>
</evidence>
<name>A0A9P6J9M5_MORAP</name>
<feature type="compositionally biased region" description="Gly residues" evidence="1">
    <location>
        <begin position="227"/>
        <end position="247"/>
    </location>
</feature>
<dbReference type="EMBL" id="JAAAHY010000243">
    <property type="protein sequence ID" value="KAF9965553.1"/>
    <property type="molecule type" value="Genomic_DNA"/>
</dbReference>
<keyword evidence="2" id="KW-0812">Transmembrane</keyword>
<proteinExistence type="predicted"/>
<dbReference type="OrthoDB" id="2442663at2759"/>
<comment type="caution">
    <text evidence="3">The sequence shown here is derived from an EMBL/GenBank/DDBJ whole genome shotgun (WGS) entry which is preliminary data.</text>
</comment>
<protein>
    <submittedName>
        <fullName evidence="3">Uncharacterized protein</fullName>
    </submittedName>
</protein>
<keyword evidence="2" id="KW-1133">Transmembrane helix</keyword>
<feature type="compositionally biased region" description="Low complexity" evidence="1">
    <location>
        <begin position="197"/>
        <end position="209"/>
    </location>
</feature>